<accession>A0A0F7ZTT9</accession>
<feature type="region of interest" description="Disordered" evidence="1">
    <location>
        <begin position="597"/>
        <end position="645"/>
    </location>
</feature>
<feature type="compositionally biased region" description="Polar residues" evidence="1">
    <location>
        <begin position="100"/>
        <end position="109"/>
    </location>
</feature>
<proteinExistence type="predicted"/>
<feature type="region of interest" description="Disordered" evidence="1">
    <location>
        <begin position="526"/>
        <end position="559"/>
    </location>
</feature>
<dbReference type="EMBL" id="KQ030532">
    <property type="protein sequence ID" value="KJZ73693.1"/>
    <property type="molecule type" value="Genomic_DNA"/>
</dbReference>
<evidence type="ECO:0008006" key="4">
    <source>
        <dbReference type="Google" id="ProtNLM"/>
    </source>
</evidence>
<protein>
    <recommendedName>
        <fullName evidence="4">Modin</fullName>
    </recommendedName>
</protein>
<keyword evidence="3" id="KW-1185">Reference proteome</keyword>
<feature type="compositionally biased region" description="Basic residues" evidence="1">
    <location>
        <begin position="614"/>
        <end position="624"/>
    </location>
</feature>
<reference evidence="2 3" key="1">
    <citation type="journal article" date="2014" name="Genome Biol. Evol.">
        <title>Comparative genomics and transcriptomics analyses reveal divergent lifestyle features of nematode endoparasitic fungus Hirsutella minnesotensis.</title>
        <authorList>
            <person name="Lai Y."/>
            <person name="Liu K."/>
            <person name="Zhang X."/>
            <person name="Zhang X."/>
            <person name="Li K."/>
            <person name="Wang N."/>
            <person name="Shu C."/>
            <person name="Wu Y."/>
            <person name="Wang C."/>
            <person name="Bushley K.E."/>
            <person name="Xiang M."/>
            <person name="Liu X."/>
        </authorList>
    </citation>
    <scope>NUCLEOTIDE SEQUENCE [LARGE SCALE GENOMIC DNA]</scope>
    <source>
        <strain evidence="2 3">3608</strain>
    </source>
</reference>
<dbReference type="AlphaFoldDB" id="A0A0F7ZTT9"/>
<dbReference type="Proteomes" id="UP000054481">
    <property type="component" value="Unassembled WGS sequence"/>
</dbReference>
<feature type="compositionally biased region" description="Polar residues" evidence="1">
    <location>
        <begin position="526"/>
        <end position="547"/>
    </location>
</feature>
<name>A0A0F7ZTT9_9HYPO</name>
<evidence type="ECO:0000313" key="2">
    <source>
        <dbReference type="EMBL" id="KJZ73693.1"/>
    </source>
</evidence>
<dbReference type="OrthoDB" id="5227693at2759"/>
<feature type="compositionally biased region" description="Polar residues" evidence="1">
    <location>
        <begin position="625"/>
        <end position="634"/>
    </location>
</feature>
<sequence length="734" mass="82670">MGGTNSELVVASVALVVSVIALLATFMQVLQQYFASASGYSRCNEEVMGGWAKSKSRSFSWDEMRFVVQFDTPIIFVSPPTNDKGPISGEDIHFLDGTPESRSLTNTAEEQGDAEAKPRREHAGLVAGMGTGKYAKERVQTGNHERASWLVLLIAIQRMEEESRQWQQSQYSHHGPPSRHSDKCDLPLVPPTLRGGHTLTVAIQRKRKSWDTMPSSISRPYATTTMCHLIEIMATMGIYWKEFDRSRDQYRAEGNGFMVLGERLSNLGLIFSFQRYGKCRFGRKRVIPVDEVKELCFGYIPTIYREVLDPRRLSSPSELRDLGTLQMATKAEIAETLIVIGCNKNAVQYFLDGNSRTAHLFPVSFEILGMLARTLHIDESYFTYLPNPTSDQWEQRSLFLFKALDSYRVFLDSSKSPLIRRRLLCHLQRILDFQDADAVSRLLLLRSLHTALDDADEVLTAKKGRRWQRVTETSEEGKMSDVDESAPDVRGRRREIVRDVLRAHIQEVLRLLNERDERISEAQAMLASSVQTASPTSRRPGSGSFNESPRFEELDEASPEERQHKFMQVYFEVVRLNVVPVAQDLTRRREDMAAMTHALPQGGAPGTDANPTGPRKRTIGKTRASKTGQTQSGAPVQVGSFGSHVQSRPHCDAVISAGDEEAELKSVVETPTDHDDAQDENDVSLADQPASHDDIWCVLVFRMICWLMLHDFDRQDIQVSKGELLGSRMPVYIA</sequence>
<feature type="region of interest" description="Disordered" evidence="1">
    <location>
        <begin position="96"/>
        <end position="120"/>
    </location>
</feature>
<organism evidence="2 3">
    <name type="scientific">Hirsutella minnesotensis 3608</name>
    <dbReference type="NCBI Taxonomy" id="1043627"/>
    <lineage>
        <taxon>Eukaryota</taxon>
        <taxon>Fungi</taxon>
        <taxon>Dikarya</taxon>
        <taxon>Ascomycota</taxon>
        <taxon>Pezizomycotina</taxon>
        <taxon>Sordariomycetes</taxon>
        <taxon>Hypocreomycetidae</taxon>
        <taxon>Hypocreales</taxon>
        <taxon>Ophiocordycipitaceae</taxon>
        <taxon>Hirsutella</taxon>
    </lineage>
</organism>
<evidence type="ECO:0000313" key="3">
    <source>
        <dbReference type="Proteomes" id="UP000054481"/>
    </source>
</evidence>
<gene>
    <name evidence="2" type="ORF">HIM_06811</name>
</gene>
<evidence type="ECO:0000256" key="1">
    <source>
        <dbReference type="SAM" id="MobiDB-lite"/>
    </source>
</evidence>